<keyword evidence="4" id="KW-1185">Reference proteome</keyword>
<keyword evidence="1" id="KW-1133">Transmembrane helix</keyword>
<dbReference type="Pfam" id="PF25592">
    <property type="entry name" value="DUF7937"/>
    <property type="match status" value="1"/>
</dbReference>
<evidence type="ECO:0000259" key="2">
    <source>
        <dbReference type="Pfam" id="PF25592"/>
    </source>
</evidence>
<feature type="domain" description="DUF7937" evidence="2">
    <location>
        <begin position="6"/>
        <end position="358"/>
    </location>
</feature>
<keyword evidence="1" id="KW-0812">Transmembrane</keyword>
<feature type="transmembrane region" description="Helical" evidence="1">
    <location>
        <begin position="88"/>
        <end position="106"/>
    </location>
</feature>
<feature type="transmembrane region" description="Helical" evidence="1">
    <location>
        <begin position="335"/>
        <end position="356"/>
    </location>
</feature>
<feature type="transmembrane region" description="Helical" evidence="1">
    <location>
        <begin position="151"/>
        <end position="171"/>
    </location>
</feature>
<evidence type="ECO:0000313" key="4">
    <source>
        <dbReference type="Proteomes" id="UP001501475"/>
    </source>
</evidence>
<gene>
    <name evidence="3" type="ORF">GCM10009810_32350</name>
</gene>
<feature type="transmembrane region" description="Helical" evidence="1">
    <location>
        <begin position="63"/>
        <end position="82"/>
    </location>
</feature>
<evidence type="ECO:0000313" key="3">
    <source>
        <dbReference type="EMBL" id="GAA1772518.1"/>
    </source>
</evidence>
<proteinExistence type="predicted"/>
<dbReference type="Proteomes" id="UP001501475">
    <property type="component" value="Unassembled WGS sequence"/>
</dbReference>
<feature type="transmembrane region" description="Helical" evidence="1">
    <location>
        <begin position="303"/>
        <end position="323"/>
    </location>
</feature>
<accession>A0ABP4X8Q3</accession>
<dbReference type="EMBL" id="BAAAPN010000094">
    <property type="protein sequence ID" value="GAA1772518.1"/>
    <property type="molecule type" value="Genomic_DNA"/>
</dbReference>
<feature type="transmembrane region" description="Helical" evidence="1">
    <location>
        <begin position="118"/>
        <end position="139"/>
    </location>
</feature>
<organism evidence="3 4">
    <name type="scientific">Nostocoides vanveenii</name>
    <dbReference type="NCBI Taxonomy" id="330835"/>
    <lineage>
        <taxon>Bacteria</taxon>
        <taxon>Bacillati</taxon>
        <taxon>Actinomycetota</taxon>
        <taxon>Actinomycetes</taxon>
        <taxon>Micrococcales</taxon>
        <taxon>Intrasporangiaceae</taxon>
        <taxon>Nostocoides</taxon>
    </lineage>
</organism>
<comment type="caution">
    <text evidence="3">The sequence shown here is derived from an EMBL/GenBank/DDBJ whole genome shotgun (WGS) entry which is preliminary data.</text>
</comment>
<feature type="transmembrane region" description="Helical" evidence="1">
    <location>
        <begin position="34"/>
        <end position="51"/>
    </location>
</feature>
<feature type="transmembrane region" description="Helical" evidence="1">
    <location>
        <begin position="183"/>
        <end position="201"/>
    </location>
</feature>
<protein>
    <recommendedName>
        <fullName evidence="2">DUF7937 domain-containing protein</fullName>
    </recommendedName>
</protein>
<sequence length="365" mass="38216">MNTVLLREGCGVLLLLGSFFQSWSIVHTAGWPVSVLVTLAALAMPVLNHLGRLTSTQSRPSRGLLLFPAAPMALLVLFTTIRELTEDDLAGAGLALAACGVLLILQSTLPDSTHRAEWWLRIGLGLLGVTALRAAYSVIQAIVDYGRGADAYVIATIVLFAVYGIGLPGWFMIRTAKRSSADWAAGILLGIALLVGLMRAGSSPAGLFFATLAMGLVALSDASVLSRMHPPLIGANWWLLPARGMVTFGGLTFGYLALARLAGLLTGYNRSAASALALVICLGMATFAFACRSHANRGSAQTRAMVVGWSGAALVLSLINLSLSSKVRLGGPLSMKLWTFVAPLLIAGAVTAPASVRQLGSLHKN</sequence>
<reference evidence="4" key="1">
    <citation type="journal article" date="2019" name="Int. J. Syst. Evol. Microbiol.">
        <title>The Global Catalogue of Microorganisms (GCM) 10K type strain sequencing project: providing services to taxonomists for standard genome sequencing and annotation.</title>
        <authorList>
            <consortium name="The Broad Institute Genomics Platform"/>
            <consortium name="The Broad Institute Genome Sequencing Center for Infectious Disease"/>
            <person name="Wu L."/>
            <person name="Ma J."/>
        </authorList>
    </citation>
    <scope>NUCLEOTIDE SEQUENCE [LARGE SCALE GENOMIC DNA]</scope>
    <source>
        <strain evidence="4">JCM 15591</strain>
    </source>
</reference>
<name>A0ABP4X8Q3_9MICO</name>
<dbReference type="RefSeq" id="WP_344068086.1">
    <property type="nucleotide sequence ID" value="NZ_BAAAPN010000094.1"/>
</dbReference>
<feature type="transmembrane region" description="Helical" evidence="1">
    <location>
        <begin position="271"/>
        <end position="291"/>
    </location>
</feature>
<evidence type="ECO:0000256" key="1">
    <source>
        <dbReference type="SAM" id="Phobius"/>
    </source>
</evidence>
<dbReference type="InterPro" id="IPR057697">
    <property type="entry name" value="DUF7937"/>
</dbReference>
<feature type="transmembrane region" description="Helical" evidence="1">
    <location>
        <begin position="237"/>
        <end position="259"/>
    </location>
</feature>
<keyword evidence="1" id="KW-0472">Membrane</keyword>